<name>Q5YM28_NOCFA</name>
<dbReference type="GO" id="GO:0008168">
    <property type="term" value="F:methyltransferase activity"/>
    <property type="evidence" value="ECO:0007669"/>
    <property type="project" value="UniProtKB-KW"/>
</dbReference>
<gene>
    <name evidence="1" type="ordered locus">PNF2_750</name>
</gene>
<dbReference type="Gene3D" id="3.40.50.150">
    <property type="entry name" value="Vaccinia Virus protein VP39"/>
    <property type="match status" value="1"/>
</dbReference>
<dbReference type="GO" id="GO:0032259">
    <property type="term" value="P:methylation"/>
    <property type="evidence" value="ECO:0007669"/>
    <property type="project" value="UniProtKB-KW"/>
</dbReference>
<dbReference type="SUPFAM" id="SSF53335">
    <property type="entry name" value="S-adenosyl-L-methionine-dependent methyltransferases"/>
    <property type="match status" value="1"/>
</dbReference>
<keyword evidence="2" id="KW-1185">Reference proteome</keyword>
<dbReference type="HOGENOM" id="CLU_014695_1_0_11"/>
<evidence type="ECO:0000313" key="2">
    <source>
        <dbReference type="Proteomes" id="UP000006820"/>
    </source>
</evidence>
<organism evidence="1 2">
    <name type="scientific">Nocardia farcinica (strain IFM 10152)</name>
    <dbReference type="NCBI Taxonomy" id="247156"/>
    <lineage>
        <taxon>Bacteria</taxon>
        <taxon>Bacillati</taxon>
        <taxon>Actinomycetota</taxon>
        <taxon>Actinomycetes</taxon>
        <taxon>Mycobacteriales</taxon>
        <taxon>Nocardiaceae</taxon>
        <taxon>Nocardia</taxon>
    </lineage>
</organism>
<dbReference type="KEGG" id="nfa:PNF2_750"/>
<keyword evidence="1" id="KW-0489">Methyltransferase</keyword>
<evidence type="ECO:0000313" key="1">
    <source>
        <dbReference type="EMBL" id="BAD60763.1"/>
    </source>
</evidence>
<protein>
    <submittedName>
        <fullName evidence="1">Putative DNA methyltransferase</fullName>
    </submittedName>
</protein>
<reference evidence="1 2" key="1">
    <citation type="journal article" date="2004" name="Proc. Natl. Acad. Sci. U.S.A.">
        <title>The complete genomic sequence of Nocardia farcinica IFM 10152.</title>
        <authorList>
            <person name="Ishikawa J."/>
            <person name="Yamashita A."/>
            <person name="Mikami Y."/>
            <person name="Hoshino Y."/>
            <person name="Kurita H."/>
            <person name="Hotta K."/>
            <person name="Shiba T."/>
            <person name="Hattori M."/>
        </authorList>
    </citation>
    <scope>NUCLEOTIDE SEQUENCE [LARGE SCALE GENOMIC DNA]</scope>
    <source>
        <strain evidence="1 2">IFM 10152</strain>
        <plasmid evidence="2">Plasmid pNF2</plasmid>
    </source>
</reference>
<dbReference type="REBASE" id="10437">
    <property type="entry name" value="M.NfaORF2750P"/>
</dbReference>
<keyword evidence="1" id="KW-0808">Transferase</keyword>
<sequence>MMGVRMSLRSTVYFAGWGGDSLGWEEVPGIELRLAANHNPVCVEVHTLNFPDAEHLPPGDVEAIDLATLPYTELFWASPACPAWTDAKGRKRYFDKSNQYTLLSDDELGTVIEDPAEARSRGLVEQIPRYLRAMAGRGTPVLAGVMENVIQCRRWDQWDRWLRAIESIGPGYETRVIALNSMHAVPRRCLPAPQSRDRLYVAYWLKSLGRRPDWDKWLRPKAWCPTCDRVVDAVQSWKQPGIDMGRYGARHGQYVYRCPAKSCRFQIVEPFTVPAAAAIDWSLDPGEKIGERARPLAAATMERIRIGLAKFAGESFLTPAGGTWRADPTALSAPMPARTTRESDGLVVPPLIVQTSKRADLTARSTGQPLPTQTTRRELAVAIPPFITSLRGGGSRKTARHVGEPLGTFSARGFHHGLVQPPGSTAVVEQLAGTREQLLVPYYRTGLARPLTEPMGTLTTRDRHGLLGIDPDRILAECTFRMLEPDEIRAGMAFPPTYIPIGDKRTQAAGYGNAVTPPVPEVIGCALVEAITGEPIERTAA</sequence>
<keyword evidence="1" id="KW-0614">Plasmid</keyword>
<dbReference type="InterPro" id="IPR029063">
    <property type="entry name" value="SAM-dependent_MTases_sf"/>
</dbReference>
<dbReference type="EMBL" id="AP006620">
    <property type="protein sequence ID" value="BAD60763.1"/>
    <property type="molecule type" value="Genomic_DNA"/>
</dbReference>
<dbReference type="AlphaFoldDB" id="Q5YM28"/>
<proteinExistence type="predicted"/>
<dbReference type="Proteomes" id="UP000006820">
    <property type="component" value="Plasmid pNF2"/>
</dbReference>
<geneLocation type="plasmid" evidence="1 2">
    <name>pNF2</name>
</geneLocation>
<accession>Q5YM28</accession>